<protein>
    <submittedName>
        <fullName evidence="2">Putative membrane protein</fullName>
    </submittedName>
</protein>
<accession>A0A1C3NT23</accession>
<keyword evidence="1" id="KW-0812">Transmembrane</keyword>
<keyword evidence="1" id="KW-0472">Membrane</keyword>
<evidence type="ECO:0000313" key="2">
    <source>
        <dbReference type="EMBL" id="SBW17222.1"/>
    </source>
</evidence>
<keyword evidence="3" id="KW-1185">Reference proteome</keyword>
<feature type="transmembrane region" description="Helical" evidence="1">
    <location>
        <begin position="50"/>
        <end position="72"/>
    </location>
</feature>
<reference evidence="3" key="1">
    <citation type="submission" date="2016-02" db="EMBL/GenBank/DDBJ databases">
        <authorList>
            <person name="Wibberg D."/>
        </authorList>
    </citation>
    <scope>NUCLEOTIDE SEQUENCE [LARGE SCALE GENOMIC DNA]</scope>
</reference>
<keyword evidence="1" id="KW-1133">Transmembrane helix</keyword>
<dbReference type="AlphaFoldDB" id="A0A1C3NT23"/>
<feature type="transmembrane region" description="Helical" evidence="1">
    <location>
        <begin position="15"/>
        <end position="43"/>
    </location>
</feature>
<organism evidence="2 3">
    <name type="scientific">Candidatus Protofrankia californiensis</name>
    <dbReference type="NCBI Taxonomy" id="1839754"/>
    <lineage>
        <taxon>Bacteria</taxon>
        <taxon>Bacillati</taxon>
        <taxon>Actinomycetota</taxon>
        <taxon>Actinomycetes</taxon>
        <taxon>Frankiales</taxon>
        <taxon>Frankiaceae</taxon>
        <taxon>Protofrankia</taxon>
    </lineage>
</organism>
<evidence type="ECO:0000256" key="1">
    <source>
        <dbReference type="SAM" id="Phobius"/>
    </source>
</evidence>
<name>A0A1C3NT23_9ACTN</name>
<sequence length="84" mass="8621">MTAGSVQADLRRLPWWVTVPLVLIALVVLALRAVGLVVAVVVTTAERLDVAAAVAAGIAPLGASTWLLSAAVPAPDWTRPGGDR</sequence>
<gene>
    <name evidence="2" type="ORF">FDG2_0116</name>
</gene>
<proteinExistence type="predicted"/>
<dbReference type="EMBL" id="FLUV01000049">
    <property type="protein sequence ID" value="SBW17222.1"/>
    <property type="molecule type" value="Genomic_DNA"/>
</dbReference>
<dbReference type="Proteomes" id="UP000199013">
    <property type="component" value="Unassembled WGS sequence"/>
</dbReference>
<evidence type="ECO:0000313" key="3">
    <source>
        <dbReference type="Proteomes" id="UP000199013"/>
    </source>
</evidence>